<gene>
    <name evidence="2" type="ORF">H920_04559</name>
</gene>
<dbReference type="PANTHER" id="PTHR16106:SF3">
    <property type="entry name" value="CHROMOSOME 4 OPEN READING FRAME 19"/>
    <property type="match status" value="1"/>
</dbReference>
<evidence type="ECO:0000313" key="3">
    <source>
        <dbReference type="Proteomes" id="UP000028990"/>
    </source>
</evidence>
<name>A0A091EF65_FUKDA</name>
<feature type="compositionally biased region" description="Polar residues" evidence="1">
    <location>
        <begin position="166"/>
        <end position="179"/>
    </location>
</feature>
<dbReference type="Pfam" id="PF15770">
    <property type="entry name" value="DUF4699"/>
    <property type="match status" value="1"/>
</dbReference>
<keyword evidence="3" id="KW-1185">Reference proteome</keyword>
<organism evidence="2 3">
    <name type="scientific">Fukomys damarensis</name>
    <name type="common">Damaraland mole rat</name>
    <name type="synonym">Cryptomys damarensis</name>
    <dbReference type="NCBI Taxonomy" id="885580"/>
    <lineage>
        <taxon>Eukaryota</taxon>
        <taxon>Metazoa</taxon>
        <taxon>Chordata</taxon>
        <taxon>Craniata</taxon>
        <taxon>Vertebrata</taxon>
        <taxon>Euteleostomi</taxon>
        <taxon>Mammalia</taxon>
        <taxon>Eutheria</taxon>
        <taxon>Euarchontoglires</taxon>
        <taxon>Glires</taxon>
        <taxon>Rodentia</taxon>
        <taxon>Hystricomorpha</taxon>
        <taxon>Bathyergidae</taxon>
        <taxon>Fukomys</taxon>
    </lineage>
</organism>
<evidence type="ECO:0000313" key="2">
    <source>
        <dbReference type="EMBL" id="KFO34036.1"/>
    </source>
</evidence>
<sequence length="271" mass="30567">MHCVRPLQAQAFRCMGWRPYLLCLIEKDSDYVDKPVMRECKQTKQGQEQTSWKKDVKQPAGQCQGRQIDCICIPPHDLSSDYVNELSSSKLDPDHGAEFKGYQRCEVLVPKNGVHNEAFRQTDNRGRNAAPLEPCGPHQGLFPRGHTGCGHSVNPEHSNKEIGPRTSPQSLRNPQVGSWGSTVQGIHTFLDLLEVRNSRSQDHVLPSLEETPAMGKGECRAPAEAQSPVWEGQDQDLPLPGWDHPPLWDLAVDSHGDYGKRKKRWWKPFHS</sequence>
<evidence type="ECO:0000256" key="1">
    <source>
        <dbReference type="SAM" id="MobiDB-lite"/>
    </source>
</evidence>
<dbReference type="EMBL" id="KN122021">
    <property type="protein sequence ID" value="KFO34036.1"/>
    <property type="molecule type" value="Genomic_DNA"/>
</dbReference>
<dbReference type="PANTHER" id="PTHR16106">
    <property type="entry name" value="CHROMOSOME 4 OPEN READING FRAME 19"/>
    <property type="match status" value="1"/>
</dbReference>
<protein>
    <submittedName>
        <fullName evidence="2">Uncharacterized protein</fullName>
    </submittedName>
</protein>
<accession>A0A091EF65</accession>
<feature type="region of interest" description="Disordered" evidence="1">
    <location>
        <begin position="120"/>
        <end position="179"/>
    </location>
</feature>
<dbReference type="InterPro" id="IPR031528">
    <property type="entry name" value="C4orf19"/>
</dbReference>
<dbReference type="Proteomes" id="UP000028990">
    <property type="component" value="Unassembled WGS sequence"/>
</dbReference>
<proteinExistence type="predicted"/>
<reference evidence="2 3" key="1">
    <citation type="submission" date="2013-11" db="EMBL/GenBank/DDBJ databases">
        <title>The Damaraland mole rat (Fukomys damarensis) genome and evolution of African mole rats.</title>
        <authorList>
            <person name="Gladyshev V.N."/>
            <person name="Fang X."/>
        </authorList>
    </citation>
    <scope>NUCLEOTIDE SEQUENCE [LARGE SCALE GENOMIC DNA]</scope>
    <source>
        <tissue evidence="2">Liver</tissue>
    </source>
</reference>
<dbReference type="AlphaFoldDB" id="A0A091EF65"/>